<evidence type="ECO:0000256" key="4">
    <source>
        <dbReference type="ARBA" id="ARBA00023136"/>
    </source>
</evidence>
<evidence type="ECO:0000256" key="6">
    <source>
        <dbReference type="SAM" id="Phobius"/>
    </source>
</evidence>
<evidence type="ECO:0000256" key="5">
    <source>
        <dbReference type="SAM" id="MobiDB-lite"/>
    </source>
</evidence>
<keyword evidence="3 6" id="KW-1133">Transmembrane helix</keyword>
<organism evidence="7 8">
    <name type="scientific">Anas platyrhynchos</name>
    <name type="common">Mallard</name>
    <name type="synonym">Anas boschas</name>
    <dbReference type="NCBI Taxonomy" id="8839"/>
    <lineage>
        <taxon>Eukaryota</taxon>
        <taxon>Metazoa</taxon>
        <taxon>Chordata</taxon>
        <taxon>Craniata</taxon>
        <taxon>Vertebrata</taxon>
        <taxon>Euteleostomi</taxon>
        <taxon>Archelosauria</taxon>
        <taxon>Archosauria</taxon>
        <taxon>Dinosauria</taxon>
        <taxon>Saurischia</taxon>
        <taxon>Theropoda</taxon>
        <taxon>Coelurosauria</taxon>
        <taxon>Aves</taxon>
        <taxon>Neognathae</taxon>
        <taxon>Galloanserae</taxon>
        <taxon>Anseriformes</taxon>
        <taxon>Anatidae</taxon>
        <taxon>Anatinae</taxon>
        <taxon>Anas</taxon>
    </lineage>
</organism>
<dbReference type="AlphaFoldDB" id="A0A8B9R4I2"/>
<reference evidence="7" key="3">
    <citation type="submission" date="2025-09" db="UniProtKB">
        <authorList>
            <consortium name="Ensembl"/>
        </authorList>
    </citation>
    <scope>IDENTIFICATION</scope>
</reference>
<protein>
    <submittedName>
        <fullName evidence="7">Family with sequence similarity 234 member B</fullName>
    </submittedName>
</protein>
<comment type="subcellular location">
    <subcellularLocation>
        <location evidence="1">Membrane</location>
        <topology evidence="1">Single-pass membrane protein</topology>
    </subcellularLocation>
</comment>
<feature type="transmembrane region" description="Helical" evidence="6">
    <location>
        <begin position="104"/>
        <end position="124"/>
    </location>
</feature>
<dbReference type="Proteomes" id="UP000694400">
    <property type="component" value="Chromosome 1"/>
</dbReference>
<proteinExistence type="predicted"/>
<evidence type="ECO:0000313" key="7">
    <source>
        <dbReference type="Ensembl" id="ENSAPLP00020005938.1"/>
    </source>
</evidence>
<evidence type="ECO:0000256" key="3">
    <source>
        <dbReference type="ARBA" id="ARBA00022989"/>
    </source>
</evidence>
<evidence type="ECO:0000256" key="1">
    <source>
        <dbReference type="ARBA" id="ARBA00004167"/>
    </source>
</evidence>
<accession>A0A8B9R4I2</accession>
<dbReference type="Ensembl" id="ENSAPLT00020006392.1">
    <property type="protein sequence ID" value="ENSAPLP00020005938.1"/>
    <property type="gene ID" value="ENSAPLG00020004348.1"/>
</dbReference>
<feature type="region of interest" description="Disordered" evidence="5">
    <location>
        <begin position="1"/>
        <end position="83"/>
    </location>
</feature>
<name>A0A8B9R4I2_ANAPL</name>
<reference evidence="7" key="1">
    <citation type="submission" date="2019-08" db="EMBL/GenBank/DDBJ databases">
        <title>Three high-quality genomes provides insights into domestication of ducks.</title>
        <authorList>
            <person name="Hou Z.C."/>
            <person name="Zhu F."/>
            <person name="Yin Z.T."/>
            <person name="Zhang F."/>
        </authorList>
    </citation>
    <scope>NUCLEOTIDE SEQUENCE [LARGE SCALE GENOMIC DNA]</scope>
</reference>
<sequence>MATVLSRALKLPGKKSPDLGEYDPLTQADSDESEDDLVLNIQKNGGVKNGKSPPEEMQDPDSDVEVGMTKQRTSESAPEGYPAEAAGSLEQKAAPSLMPYLRTAVFLLTVVISMILVLVCAFLIPCPPRDLHNTWNRNLGQGTGGVLSPLELCDVNGDGLPDILIVFTALMNASVMGKHHSSFHSPFCTCQYKPWYIHLAHGKSLYPYKSTLLFLLLTWLLFCDCALSCCSLFSLQASALVPVLSQSVIHFLSFHLGASPSLCPVLVHTWLEGRDKAIRKHCTTNSN</sequence>
<dbReference type="PANTHER" id="PTHR21419:SF25">
    <property type="entry name" value="PROTEIN FAM234B"/>
    <property type="match status" value="1"/>
</dbReference>
<evidence type="ECO:0000313" key="8">
    <source>
        <dbReference type="Proteomes" id="UP000694400"/>
    </source>
</evidence>
<feature type="transmembrane region" description="Helical" evidence="6">
    <location>
        <begin position="247"/>
        <end position="271"/>
    </location>
</feature>
<keyword evidence="2 6" id="KW-0812">Transmembrane</keyword>
<feature type="transmembrane region" description="Helical" evidence="6">
    <location>
        <begin position="212"/>
        <end position="235"/>
    </location>
</feature>
<dbReference type="PANTHER" id="PTHR21419">
    <property type="match status" value="1"/>
</dbReference>
<dbReference type="GO" id="GO:0016020">
    <property type="term" value="C:membrane"/>
    <property type="evidence" value="ECO:0007669"/>
    <property type="project" value="UniProtKB-SubCell"/>
</dbReference>
<dbReference type="InterPro" id="IPR045232">
    <property type="entry name" value="FAM234"/>
</dbReference>
<evidence type="ECO:0000256" key="2">
    <source>
        <dbReference type="ARBA" id="ARBA00022692"/>
    </source>
</evidence>
<reference evidence="7" key="2">
    <citation type="submission" date="2025-08" db="UniProtKB">
        <authorList>
            <consortium name="Ensembl"/>
        </authorList>
    </citation>
    <scope>IDENTIFICATION</scope>
</reference>
<keyword evidence="4 6" id="KW-0472">Membrane</keyword>